<keyword evidence="1" id="KW-0472">Membrane</keyword>
<feature type="transmembrane region" description="Helical" evidence="1">
    <location>
        <begin position="7"/>
        <end position="28"/>
    </location>
</feature>
<evidence type="ECO:0000256" key="1">
    <source>
        <dbReference type="SAM" id="Phobius"/>
    </source>
</evidence>
<comment type="caution">
    <text evidence="2">The sequence shown here is derived from an EMBL/GenBank/DDBJ whole genome shotgun (WGS) entry which is preliminary data.</text>
</comment>
<gene>
    <name evidence="2" type="ORF">BCT74_00885</name>
</gene>
<dbReference type="Pfam" id="PF11742">
    <property type="entry name" value="DUF3302"/>
    <property type="match status" value="1"/>
</dbReference>
<keyword evidence="1" id="KW-1133">Transmembrane helix</keyword>
<proteinExistence type="predicted"/>
<evidence type="ECO:0000313" key="2">
    <source>
        <dbReference type="EMBL" id="PML59989.1"/>
    </source>
</evidence>
<reference evidence="3" key="1">
    <citation type="submission" date="2016-07" db="EMBL/GenBank/DDBJ databases">
        <title>Nontailed viruses are major unrecognized killers of bacteria in the ocean.</title>
        <authorList>
            <person name="Kauffman K."/>
            <person name="Hussain F."/>
            <person name="Yang J."/>
            <person name="Arevalo P."/>
            <person name="Brown J."/>
            <person name="Cutler M."/>
            <person name="Kelly L."/>
            <person name="Polz M.F."/>
        </authorList>
    </citation>
    <scope>NUCLEOTIDE SEQUENCE [LARGE SCALE GENOMIC DNA]</scope>
    <source>
        <strain evidence="3">10N.261.51.B8</strain>
    </source>
</reference>
<accession>A0A2J6VX13</accession>
<evidence type="ECO:0000313" key="3">
    <source>
        <dbReference type="Proteomes" id="UP000235746"/>
    </source>
</evidence>
<sequence length="102" mass="11756">MNLTLDYLSLGILILVLLILVYGLVVIHDIPYEIAVKRNHPHQDAIHVAGWVSLFFLHVMWPLLWVWAMLSEPLRATNTEQSKLDELEKRIDALQAKTEGEQ</sequence>
<protein>
    <recommendedName>
        <fullName evidence="4">DUF3302 domain-containing protein</fullName>
    </recommendedName>
</protein>
<feature type="transmembrane region" description="Helical" evidence="1">
    <location>
        <begin position="48"/>
        <end position="70"/>
    </location>
</feature>
<name>A0A2J6VX13_9VIBR</name>
<dbReference type="EMBL" id="MCYL01000001">
    <property type="protein sequence ID" value="PML59989.1"/>
    <property type="molecule type" value="Genomic_DNA"/>
</dbReference>
<dbReference type="AlphaFoldDB" id="A0A2J6VX13"/>
<organism evidence="2 3">
    <name type="scientific">Vibrio lentus</name>
    <dbReference type="NCBI Taxonomy" id="136468"/>
    <lineage>
        <taxon>Bacteria</taxon>
        <taxon>Pseudomonadati</taxon>
        <taxon>Pseudomonadota</taxon>
        <taxon>Gammaproteobacteria</taxon>
        <taxon>Vibrionales</taxon>
        <taxon>Vibrionaceae</taxon>
        <taxon>Vibrio</taxon>
    </lineage>
</organism>
<keyword evidence="1" id="KW-0812">Transmembrane</keyword>
<dbReference type="RefSeq" id="WP_102291407.1">
    <property type="nucleotide sequence ID" value="NZ_AP025500.1"/>
</dbReference>
<evidence type="ECO:0008006" key="4">
    <source>
        <dbReference type="Google" id="ProtNLM"/>
    </source>
</evidence>
<dbReference type="Proteomes" id="UP000235746">
    <property type="component" value="Unassembled WGS sequence"/>
</dbReference>
<dbReference type="InterPro" id="IPR011223">
    <property type="entry name" value="UCP028770"/>
</dbReference>
<dbReference type="PIRSF" id="PIRSF028770">
    <property type="entry name" value="UCP028770"/>
    <property type="match status" value="1"/>
</dbReference>